<gene>
    <name evidence="1" type="ORF">Phou_104720</name>
</gene>
<dbReference type="Proteomes" id="UP000482800">
    <property type="component" value="Unassembled WGS sequence"/>
</dbReference>
<keyword evidence="2" id="KW-1185">Reference proteome</keyword>
<reference evidence="1 2" key="1">
    <citation type="submission" date="2020-03" db="EMBL/GenBank/DDBJ databases">
        <title>Whole genome shotgun sequence of Phytohabitans houttuyneae NBRC 108639.</title>
        <authorList>
            <person name="Komaki H."/>
            <person name="Tamura T."/>
        </authorList>
    </citation>
    <scope>NUCLEOTIDE SEQUENCE [LARGE SCALE GENOMIC DNA]</scope>
    <source>
        <strain evidence="1 2">NBRC 108639</strain>
    </source>
</reference>
<evidence type="ECO:0000313" key="1">
    <source>
        <dbReference type="EMBL" id="GFJ86292.1"/>
    </source>
</evidence>
<dbReference type="Gene3D" id="2.160.20.80">
    <property type="entry name" value="E3 ubiquitin-protein ligase SopA"/>
    <property type="match status" value="1"/>
</dbReference>
<dbReference type="EMBL" id="BLPF01000005">
    <property type="protein sequence ID" value="GFJ86292.1"/>
    <property type="molecule type" value="Genomic_DNA"/>
</dbReference>
<comment type="caution">
    <text evidence="1">The sequence shown here is derived from an EMBL/GenBank/DDBJ whole genome shotgun (WGS) entry which is preliminary data.</text>
</comment>
<organism evidence="1 2">
    <name type="scientific">Phytohabitans houttuyneae</name>
    <dbReference type="NCBI Taxonomy" id="1076126"/>
    <lineage>
        <taxon>Bacteria</taxon>
        <taxon>Bacillati</taxon>
        <taxon>Actinomycetota</taxon>
        <taxon>Actinomycetes</taxon>
        <taxon>Micromonosporales</taxon>
        <taxon>Micromonosporaceae</taxon>
    </lineage>
</organism>
<reference evidence="1 2" key="2">
    <citation type="submission" date="2020-03" db="EMBL/GenBank/DDBJ databases">
        <authorList>
            <person name="Ichikawa N."/>
            <person name="Kimura A."/>
            <person name="Kitahashi Y."/>
            <person name="Uohara A."/>
        </authorList>
    </citation>
    <scope>NUCLEOTIDE SEQUENCE [LARGE SCALE GENOMIC DNA]</scope>
    <source>
        <strain evidence="1 2">NBRC 108639</strain>
    </source>
</reference>
<dbReference type="AlphaFoldDB" id="A0A6V8KM78"/>
<protein>
    <recommendedName>
        <fullName evidence="3">Pentapeptide repeat-containing protein</fullName>
    </recommendedName>
</protein>
<accession>A0A6V8KM78</accession>
<dbReference type="RefSeq" id="WP_173072057.1">
    <property type="nucleotide sequence ID" value="NZ_BAABGO010000002.1"/>
</dbReference>
<evidence type="ECO:0008006" key="3">
    <source>
        <dbReference type="Google" id="ProtNLM"/>
    </source>
</evidence>
<name>A0A6V8KM78_9ACTN</name>
<sequence length="245" mass="27811">MSGRRLVQLAAVGSVFTRCRFERLRVESASLGAGVMVSEYIDCSFDGSRIARMGSGFTRFVRCSFRDVDLRGWESHYLELVDCVFTGQIRSSQFWGRPEPLGARNRFAAYVRRCEQDGIEPSAEQLYLRERNEFRDNDFSGADLVDVYFRYGIDLSQQRLPTGEDYLYLPDGQAAIDRALALLTDHPPADDVRAKADRFLRSVLGREIDAGQRQLLLRAKDFQRRGAIPPYVEVAMDLLHQAVAA</sequence>
<evidence type="ECO:0000313" key="2">
    <source>
        <dbReference type="Proteomes" id="UP000482800"/>
    </source>
</evidence>
<proteinExistence type="predicted"/>